<keyword evidence="2" id="KW-1185">Reference proteome</keyword>
<dbReference type="Proteomes" id="UP000629911">
    <property type="component" value="Unassembled WGS sequence"/>
</dbReference>
<comment type="caution">
    <text evidence="1">The sequence shown here is derived from an EMBL/GenBank/DDBJ whole genome shotgun (WGS) entry which is preliminary data.</text>
</comment>
<reference evidence="2" key="1">
    <citation type="journal article" date="2019" name="Int. J. Syst. Evol. Microbiol.">
        <title>The Global Catalogue of Microorganisms (GCM) 10K type strain sequencing project: providing services to taxonomists for standard genome sequencing and annotation.</title>
        <authorList>
            <consortium name="The Broad Institute Genomics Platform"/>
            <consortium name="The Broad Institute Genome Sequencing Center for Infectious Disease"/>
            <person name="Wu L."/>
            <person name="Ma J."/>
        </authorList>
    </citation>
    <scope>NUCLEOTIDE SEQUENCE [LARGE SCALE GENOMIC DNA]</scope>
    <source>
        <strain evidence="2">JCM 4422</strain>
    </source>
</reference>
<accession>A0ABQ2TST4</accession>
<sequence>MCPGHPLVRRLRVVRRHPKGPGKSIDVVRRPVLLRVYRGLFFPPPVVMDHDFLLMFSRTPGRIRKLLRNVRGILASLLGPAVTDCVSVGYPGPRPSWQPPVEGRRL</sequence>
<name>A0ABQ2TST4_9ACTN</name>
<dbReference type="EMBL" id="BMTZ01000001">
    <property type="protein sequence ID" value="GGT32602.1"/>
    <property type="molecule type" value="Genomic_DNA"/>
</dbReference>
<gene>
    <name evidence="1" type="ORF">GCM10010287_00890</name>
</gene>
<protein>
    <submittedName>
        <fullName evidence="1">Uncharacterized protein</fullName>
    </submittedName>
</protein>
<evidence type="ECO:0000313" key="2">
    <source>
        <dbReference type="Proteomes" id="UP000629911"/>
    </source>
</evidence>
<proteinExistence type="predicted"/>
<evidence type="ECO:0000313" key="1">
    <source>
        <dbReference type="EMBL" id="GGT32602.1"/>
    </source>
</evidence>
<organism evidence="1 2">
    <name type="scientific">Streptomyces variabilis</name>
    <dbReference type="NCBI Taxonomy" id="67372"/>
    <lineage>
        <taxon>Bacteria</taxon>
        <taxon>Bacillati</taxon>
        <taxon>Actinomycetota</taxon>
        <taxon>Actinomycetes</taxon>
        <taxon>Kitasatosporales</taxon>
        <taxon>Streptomycetaceae</taxon>
        <taxon>Streptomyces</taxon>
        <taxon>Streptomyces griseoincarnatus group</taxon>
    </lineage>
</organism>